<feature type="compositionally biased region" description="Polar residues" evidence="1">
    <location>
        <begin position="103"/>
        <end position="158"/>
    </location>
</feature>
<evidence type="ECO:0000313" key="3">
    <source>
        <dbReference type="Proteomes" id="UP000467840"/>
    </source>
</evidence>
<reference evidence="2 3" key="1">
    <citation type="journal article" date="2020" name="Mol. Plant">
        <title>The Chromosome-Based Rubber Tree Genome Provides New Insights into Spurge Genome Evolution and Rubber Biosynthesis.</title>
        <authorList>
            <person name="Liu J."/>
            <person name="Shi C."/>
            <person name="Shi C.C."/>
            <person name="Li W."/>
            <person name="Zhang Q.J."/>
            <person name="Zhang Y."/>
            <person name="Li K."/>
            <person name="Lu H.F."/>
            <person name="Shi C."/>
            <person name="Zhu S.T."/>
            <person name="Xiao Z.Y."/>
            <person name="Nan H."/>
            <person name="Yue Y."/>
            <person name="Zhu X.G."/>
            <person name="Wu Y."/>
            <person name="Hong X.N."/>
            <person name="Fan G.Y."/>
            <person name="Tong Y."/>
            <person name="Zhang D."/>
            <person name="Mao C.L."/>
            <person name="Liu Y.L."/>
            <person name="Hao S.J."/>
            <person name="Liu W.Q."/>
            <person name="Lv M.Q."/>
            <person name="Zhang H.B."/>
            <person name="Liu Y."/>
            <person name="Hu-Tang G.R."/>
            <person name="Wang J.P."/>
            <person name="Wang J.H."/>
            <person name="Sun Y.H."/>
            <person name="Ni S.B."/>
            <person name="Chen W.B."/>
            <person name="Zhang X.C."/>
            <person name="Jiao Y.N."/>
            <person name="Eichler E.E."/>
            <person name="Li G.H."/>
            <person name="Liu X."/>
            <person name="Gao L.Z."/>
        </authorList>
    </citation>
    <scope>NUCLEOTIDE SEQUENCE [LARGE SCALE GENOMIC DNA]</scope>
    <source>
        <strain evidence="3">cv. GT1</strain>
        <tissue evidence="2">Leaf</tissue>
    </source>
</reference>
<dbReference type="PANTHER" id="PTHR45979">
    <property type="entry name" value="PAP/OAS1 SUBSTRATE-BINDING DOMAIN SUPERFAMILY"/>
    <property type="match status" value="1"/>
</dbReference>
<dbReference type="EMBL" id="JAAGAX010000005">
    <property type="protein sequence ID" value="KAF2315221.1"/>
    <property type="molecule type" value="Genomic_DNA"/>
</dbReference>
<dbReference type="PANTHER" id="PTHR45979:SF30">
    <property type="entry name" value="NUCLEOTIDYLTRANSFERASE"/>
    <property type="match status" value="1"/>
</dbReference>
<comment type="caution">
    <text evidence="2">The sequence shown here is derived from an EMBL/GenBank/DDBJ whole genome shotgun (WGS) entry which is preliminary data.</text>
</comment>
<accession>A0A6A6MN85</accession>
<feature type="compositionally biased region" description="Basic and acidic residues" evidence="1">
    <location>
        <begin position="1"/>
        <end position="22"/>
    </location>
</feature>
<protein>
    <submittedName>
        <fullName evidence="2">Uncharacterized protein</fullName>
    </submittedName>
</protein>
<organism evidence="2 3">
    <name type="scientific">Hevea brasiliensis</name>
    <name type="common">Para rubber tree</name>
    <name type="synonym">Siphonia brasiliensis</name>
    <dbReference type="NCBI Taxonomy" id="3981"/>
    <lineage>
        <taxon>Eukaryota</taxon>
        <taxon>Viridiplantae</taxon>
        <taxon>Streptophyta</taxon>
        <taxon>Embryophyta</taxon>
        <taxon>Tracheophyta</taxon>
        <taxon>Spermatophyta</taxon>
        <taxon>Magnoliopsida</taxon>
        <taxon>eudicotyledons</taxon>
        <taxon>Gunneridae</taxon>
        <taxon>Pentapetalae</taxon>
        <taxon>rosids</taxon>
        <taxon>fabids</taxon>
        <taxon>Malpighiales</taxon>
        <taxon>Euphorbiaceae</taxon>
        <taxon>Crotonoideae</taxon>
        <taxon>Micrandreae</taxon>
        <taxon>Hevea</taxon>
    </lineage>
</organism>
<evidence type="ECO:0000256" key="1">
    <source>
        <dbReference type="SAM" id="MobiDB-lite"/>
    </source>
</evidence>
<evidence type="ECO:0000313" key="2">
    <source>
        <dbReference type="EMBL" id="KAF2315221.1"/>
    </source>
</evidence>
<keyword evidence="3" id="KW-1185">Reference proteome</keyword>
<dbReference type="Proteomes" id="UP000467840">
    <property type="component" value="Chromosome 15"/>
</dbReference>
<dbReference type="InterPro" id="IPR058921">
    <property type="entry name" value="PAP/OAS1-rel"/>
</dbReference>
<name>A0A6A6MN85_HEVBR</name>
<feature type="compositionally biased region" description="Polar residues" evidence="1">
    <location>
        <begin position="33"/>
        <end position="43"/>
    </location>
</feature>
<sequence length="165" mass="18117">MNTWDRHGSGQRPDAPRNDLRRLRLSTPDLSHGSDNLRNNSGREAQVDVAHGSHSVPSQHDRESSCRSSEVSGRYLFARTRSSPELTETYGEVSCQGRRNRTQETGKGQSSYSSRKNLESDNLGSHGIRSSTDDPSSIRLTSSRQSLEAAGDSNSGSIVTMRIQA</sequence>
<feature type="region of interest" description="Disordered" evidence="1">
    <location>
        <begin position="1"/>
        <end position="165"/>
    </location>
</feature>
<dbReference type="AlphaFoldDB" id="A0A6A6MN85"/>
<proteinExistence type="predicted"/>
<gene>
    <name evidence="2" type="ORF">GH714_038479</name>
</gene>